<dbReference type="GO" id="GO:0005524">
    <property type="term" value="F:ATP binding"/>
    <property type="evidence" value="ECO:0007669"/>
    <property type="project" value="UniProtKB-KW"/>
</dbReference>
<comment type="catalytic activity">
    <reaction evidence="1 10">
        <text>AMP + ATP = 2 ADP</text>
        <dbReference type="Rhea" id="RHEA:12973"/>
        <dbReference type="ChEBI" id="CHEBI:30616"/>
        <dbReference type="ChEBI" id="CHEBI:456215"/>
        <dbReference type="ChEBI" id="CHEBI:456216"/>
        <dbReference type="EC" id="2.7.4.3"/>
    </reaction>
</comment>
<organism evidence="11 12">
    <name type="scientific">Ranatra chinensis</name>
    <dbReference type="NCBI Taxonomy" id="642074"/>
    <lineage>
        <taxon>Eukaryota</taxon>
        <taxon>Metazoa</taxon>
        <taxon>Ecdysozoa</taxon>
        <taxon>Arthropoda</taxon>
        <taxon>Hexapoda</taxon>
        <taxon>Insecta</taxon>
        <taxon>Pterygota</taxon>
        <taxon>Neoptera</taxon>
        <taxon>Paraneoptera</taxon>
        <taxon>Hemiptera</taxon>
        <taxon>Heteroptera</taxon>
        <taxon>Panheteroptera</taxon>
        <taxon>Nepomorpha</taxon>
        <taxon>Nepidae</taxon>
        <taxon>Ranatrinae</taxon>
        <taxon>Ranatra</taxon>
    </lineage>
</organism>
<dbReference type="Pfam" id="PF13238">
    <property type="entry name" value="AAA_18"/>
    <property type="match status" value="1"/>
</dbReference>
<dbReference type="Proteomes" id="UP001558652">
    <property type="component" value="Unassembled WGS sequence"/>
</dbReference>
<dbReference type="Gene3D" id="3.40.50.300">
    <property type="entry name" value="P-loop containing nucleotide triphosphate hydrolases"/>
    <property type="match status" value="1"/>
</dbReference>
<dbReference type="GO" id="GO:0016887">
    <property type="term" value="F:ATP hydrolysis activity"/>
    <property type="evidence" value="ECO:0007669"/>
    <property type="project" value="UniProtKB-UniRule"/>
</dbReference>
<feature type="binding site" evidence="10">
    <location>
        <position position="22"/>
    </location>
    <ligand>
        <name>ATP</name>
        <dbReference type="ChEBI" id="CHEBI:30616"/>
    </ligand>
</feature>
<feature type="binding site" evidence="10">
    <location>
        <position position="20"/>
    </location>
    <ligand>
        <name>ATP</name>
        <dbReference type="ChEBI" id="CHEBI:30616"/>
    </ligand>
</feature>
<keyword evidence="6 10" id="KW-0547">Nucleotide-binding</keyword>
<keyword evidence="12" id="KW-1185">Reference proteome</keyword>
<comment type="subcellular location">
    <subcellularLocation>
        <location evidence="10">Cytoplasm</location>
    </subcellularLocation>
    <subcellularLocation>
        <location evidence="10">Nucleus</location>
    </subcellularLocation>
</comment>
<keyword evidence="5 10" id="KW-0808">Transferase</keyword>
<keyword evidence="4 10" id="KW-0698">rRNA processing</keyword>
<comment type="caution">
    <text evidence="10">Lacks conserved residue(s) required for the propagation of feature annotation.</text>
</comment>
<evidence type="ECO:0000256" key="6">
    <source>
        <dbReference type="ARBA" id="ARBA00022741"/>
    </source>
</evidence>
<feature type="binding site" evidence="10">
    <location>
        <position position="115"/>
    </location>
    <ligand>
        <name>ATP</name>
        <dbReference type="ChEBI" id="CHEBI:30616"/>
    </ligand>
</feature>
<keyword evidence="2 10" id="KW-0963">Cytoplasm</keyword>
<feature type="binding site" evidence="10">
    <location>
        <position position="18"/>
    </location>
    <ligand>
        <name>ATP</name>
        <dbReference type="ChEBI" id="CHEBI:30616"/>
    </ligand>
</feature>
<keyword evidence="3 10" id="KW-0690">Ribosome biogenesis</keyword>
<keyword evidence="7 10" id="KW-0418">Kinase</keyword>
<evidence type="ECO:0000256" key="7">
    <source>
        <dbReference type="ARBA" id="ARBA00022777"/>
    </source>
</evidence>
<comment type="caution">
    <text evidence="11">The sequence shown here is derived from an EMBL/GenBank/DDBJ whole genome shotgun (WGS) entry which is preliminary data.</text>
</comment>
<dbReference type="PANTHER" id="PTHR12595">
    <property type="entry name" value="POS9-ACTIVATING FACTOR FAP7-RELATED"/>
    <property type="match status" value="1"/>
</dbReference>
<evidence type="ECO:0000256" key="4">
    <source>
        <dbReference type="ARBA" id="ARBA00022552"/>
    </source>
</evidence>
<evidence type="ECO:0000256" key="10">
    <source>
        <dbReference type="HAMAP-Rule" id="MF_03173"/>
    </source>
</evidence>
<evidence type="ECO:0000256" key="2">
    <source>
        <dbReference type="ARBA" id="ARBA00022490"/>
    </source>
</evidence>
<comment type="catalytic activity">
    <reaction evidence="10">
        <text>ATP + H2O = ADP + phosphate + H(+)</text>
        <dbReference type="Rhea" id="RHEA:13065"/>
        <dbReference type="ChEBI" id="CHEBI:15377"/>
        <dbReference type="ChEBI" id="CHEBI:15378"/>
        <dbReference type="ChEBI" id="CHEBI:30616"/>
        <dbReference type="ChEBI" id="CHEBI:43474"/>
        <dbReference type="ChEBI" id="CHEBI:456216"/>
    </reaction>
</comment>
<dbReference type="PANTHER" id="PTHR12595:SF0">
    <property type="entry name" value="ADENYLATE KINASE ISOENZYME 6"/>
    <property type="match status" value="1"/>
</dbReference>
<dbReference type="SUPFAM" id="SSF52540">
    <property type="entry name" value="P-loop containing nucleoside triphosphate hydrolases"/>
    <property type="match status" value="1"/>
</dbReference>
<comment type="function">
    <text evidence="10">Broad-specificity nucleoside monophosphate (NMP) kinase that catalyzes the reversible transfer of the terminal phosphate group between nucleoside triphosphates and monophosphates. Has also ATPase activity. Involved in the late cytoplasmic maturation steps of the 40S ribosomal particles, specifically 18S rRNA maturation. While NMP activity is not required for ribosome maturation, ATPase activity is. Associates transiently with small ribosomal subunit protein uS11. ATP hydrolysis breaks the interaction with uS11. May temporarily remove uS11 from the ribosome to enable a conformational change of the ribosomal RNA that is needed for the final maturation step of the small ribosomal subunit. Its NMP activity may have a role in nuclear energy homeostasis.</text>
</comment>
<accession>A0ABD0YW50</accession>
<gene>
    <name evidence="11" type="ORF">AAG570_001813</name>
</gene>
<dbReference type="EMBL" id="JBFDAA010000011">
    <property type="protein sequence ID" value="KAL1124043.1"/>
    <property type="molecule type" value="Genomic_DNA"/>
</dbReference>
<dbReference type="GO" id="GO:0005634">
    <property type="term" value="C:nucleus"/>
    <property type="evidence" value="ECO:0007669"/>
    <property type="project" value="UniProtKB-SubCell"/>
</dbReference>
<dbReference type="InterPro" id="IPR020618">
    <property type="entry name" value="Adenyl_kinase_AK6"/>
</dbReference>
<name>A0ABD0YW50_9HEMI</name>
<dbReference type="GO" id="GO:0006364">
    <property type="term" value="P:rRNA processing"/>
    <property type="evidence" value="ECO:0007669"/>
    <property type="project" value="UniProtKB-KW"/>
</dbReference>
<dbReference type="InterPro" id="IPR027417">
    <property type="entry name" value="P-loop_NTPase"/>
</dbReference>
<dbReference type="GO" id="GO:0042274">
    <property type="term" value="P:ribosomal small subunit biogenesis"/>
    <property type="evidence" value="ECO:0007669"/>
    <property type="project" value="UniProtKB-UniRule"/>
</dbReference>
<feature type="region of interest" description="LID" evidence="10">
    <location>
        <begin position="114"/>
        <end position="124"/>
    </location>
</feature>
<evidence type="ECO:0000256" key="5">
    <source>
        <dbReference type="ARBA" id="ARBA00022679"/>
    </source>
</evidence>
<sequence>MSSDKRTLPNILITGTPGTGKSTLAEKLSKQLKFKWINVSELAKEKNYLSEIENDGCGILDEDKVVDELEETVGSTVGGVIVEYHGCDFFPERWFDMVIVLRTSTEQLYDRLSARGYAEKKLRDNVDCEIFQVLAEEARESYKADIIHELQSDTKIHLKDNLKTLKSMVKKWKEENS</sequence>
<protein>
    <recommendedName>
        <fullName evidence="10">Adenylate kinase isoenzyme 6 homolog</fullName>
        <shortName evidence="10">AK6</shortName>
        <ecNumber evidence="10">2.7.4.3</ecNumber>
    </recommendedName>
    <alternativeName>
        <fullName evidence="10">Dual activity adenylate kinase/ATPase</fullName>
        <shortName evidence="10">AK/ATPase</shortName>
    </alternativeName>
</protein>
<evidence type="ECO:0000256" key="1">
    <source>
        <dbReference type="ARBA" id="ARBA00000582"/>
    </source>
</evidence>
<dbReference type="EC" id="2.7.4.3" evidence="10"/>
<evidence type="ECO:0000256" key="9">
    <source>
        <dbReference type="ARBA" id="ARBA00023242"/>
    </source>
</evidence>
<evidence type="ECO:0000313" key="12">
    <source>
        <dbReference type="Proteomes" id="UP001558652"/>
    </source>
</evidence>
<dbReference type="PRINTS" id="PR01100">
    <property type="entry name" value="SHIKIMTKNASE"/>
</dbReference>
<feature type="binding site" evidence="10">
    <location>
        <position position="23"/>
    </location>
    <ligand>
        <name>ATP</name>
        <dbReference type="ChEBI" id="CHEBI:30616"/>
    </ligand>
</feature>
<dbReference type="AlphaFoldDB" id="A0ABD0YW50"/>
<evidence type="ECO:0000256" key="3">
    <source>
        <dbReference type="ARBA" id="ARBA00022517"/>
    </source>
</evidence>
<dbReference type="HAMAP" id="MF_00039">
    <property type="entry name" value="Adenylate_kinase_AK6"/>
    <property type="match status" value="1"/>
</dbReference>
<dbReference type="FunFam" id="3.40.50.300:FF:000372">
    <property type="entry name" value="Adenylate kinase isoenzyme 6 homolog"/>
    <property type="match status" value="1"/>
</dbReference>
<evidence type="ECO:0000256" key="8">
    <source>
        <dbReference type="ARBA" id="ARBA00022840"/>
    </source>
</evidence>
<keyword evidence="9 10" id="KW-0539">Nucleus</keyword>
<feature type="binding site" evidence="10">
    <location>
        <position position="21"/>
    </location>
    <ligand>
        <name>ATP</name>
        <dbReference type="ChEBI" id="CHEBI:30616"/>
    </ligand>
</feature>
<proteinExistence type="inferred from homology"/>
<dbReference type="GO" id="GO:0005737">
    <property type="term" value="C:cytoplasm"/>
    <property type="evidence" value="ECO:0007669"/>
    <property type="project" value="UniProtKB-SubCell"/>
</dbReference>
<comment type="subunit">
    <text evidence="10">Monomer and homodimer. Interacts with small ribosomal subunit protein uS11. Not a structural component of 43S pre-ribosomes, but transiently interacts with them by binding to uS11.</text>
</comment>
<reference evidence="11 12" key="1">
    <citation type="submission" date="2024-07" db="EMBL/GenBank/DDBJ databases">
        <title>Chromosome-level genome assembly of the water stick insect Ranatra chinensis (Heteroptera: Nepidae).</title>
        <authorList>
            <person name="Liu X."/>
        </authorList>
    </citation>
    <scope>NUCLEOTIDE SEQUENCE [LARGE SCALE GENOMIC DNA]</scope>
    <source>
        <strain evidence="11">Cailab_2021Rc</strain>
        <tissue evidence="11">Muscle</tissue>
    </source>
</reference>
<dbReference type="GO" id="GO:0004017">
    <property type="term" value="F:AMP kinase activity"/>
    <property type="evidence" value="ECO:0007669"/>
    <property type="project" value="UniProtKB-UniRule"/>
</dbReference>
<evidence type="ECO:0000313" key="11">
    <source>
        <dbReference type="EMBL" id="KAL1124043.1"/>
    </source>
</evidence>
<keyword evidence="8 10" id="KW-0067">ATP-binding</keyword>
<comment type="similarity">
    <text evidence="10">Belongs to the adenylate kinase family. AK6 subfamily.</text>
</comment>